<dbReference type="GO" id="GO:0003723">
    <property type="term" value="F:RNA binding"/>
    <property type="evidence" value="ECO:0007669"/>
    <property type="project" value="UniProtKB-KW"/>
</dbReference>
<evidence type="ECO:0000259" key="7">
    <source>
        <dbReference type="Pfam" id="PF01479"/>
    </source>
</evidence>
<name>A0A9D1XL68_9FIRM</name>
<gene>
    <name evidence="8" type="ORF">H9980_06185</name>
</gene>
<dbReference type="EC" id="5.4.99.-" evidence="5"/>
<evidence type="ECO:0000256" key="1">
    <source>
        <dbReference type="ARBA" id="ARBA00008348"/>
    </source>
</evidence>
<dbReference type="GO" id="GO:0000455">
    <property type="term" value="P:enzyme-directed rRNA pseudouridine synthesis"/>
    <property type="evidence" value="ECO:0007669"/>
    <property type="project" value="UniProtKB-ARBA"/>
</dbReference>
<evidence type="ECO:0000259" key="6">
    <source>
        <dbReference type="Pfam" id="PF00849"/>
    </source>
</evidence>
<reference evidence="8" key="1">
    <citation type="journal article" date="2021" name="PeerJ">
        <title>Extensive microbial diversity within the chicken gut microbiome revealed by metagenomics and culture.</title>
        <authorList>
            <person name="Gilroy R."/>
            <person name="Ravi A."/>
            <person name="Getino M."/>
            <person name="Pursley I."/>
            <person name="Horton D.L."/>
            <person name="Alikhan N.F."/>
            <person name="Baker D."/>
            <person name="Gharbi K."/>
            <person name="Hall N."/>
            <person name="Watson M."/>
            <person name="Adriaenssens E.M."/>
            <person name="Foster-Nyarko E."/>
            <person name="Jarju S."/>
            <person name="Secka A."/>
            <person name="Antonio M."/>
            <person name="Oren A."/>
            <person name="Chaudhuri R.R."/>
            <person name="La Ragione R."/>
            <person name="Hildebrand F."/>
            <person name="Pallen M.J."/>
        </authorList>
    </citation>
    <scope>NUCLEOTIDE SEQUENCE</scope>
    <source>
        <strain evidence="8">ChiGjej1B1-14440</strain>
    </source>
</reference>
<evidence type="ECO:0000313" key="9">
    <source>
        <dbReference type="Proteomes" id="UP000886724"/>
    </source>
</evidence>
<evidence type="ECO:0000256" key="2">
    <source>
        <dbReference type="ARBA" id="ARBA00022884"/>
    </source>
</evidence>
<dbReference type="InterPro" id="IPR020103">
    <property type="entry name" value="PsdUridine_synth_cat_dom_sf"/>
</dbReference>
<dbReference type="PROSITE" id="PS01149">
    <property type="entry name" value="PSI_RSU"/>
    <property type="match status" value="1"/>
</dbReference>
<dbReference type="SUPFAM" id="SSF55120">
    <property type="entry name" value="Pseudouridine synthase"/>
    <property type="match status" value="1"/>
</dbReference>
<comment type="similarity">
    <text evidence="1 5">Belongs to the pseudouridine synthase RsuA family.</text>
</comment>
<dbReference type="InterPro" id="IPR050343">
    <property type="entry name" value="RsuA_PseudoU_synthase"/>
</dbReference>
<dbReference type="Pfam" id="PF01479">
    <property type="entry name" value="S4"/>
    <property type="match status" value="1"/>
</dbReference>
<dbReference type="InterPro" id="IPR006145">
    <property type="entry name" value="PsdUridine_synth_RsuA/RluA"/>
</dbReference>
<dbReference type="InterPro" id="IPR042092">
    <property type="entry name" value="PsdUridine_s_RsuA/RluB/E/F_cat"/>
</dbReference>
<evidence type="ECO:0000256" key="5">
    <source>
        <dbReference type="RuleBase" id="RU003887"/>
    </source>
</evidence>
<proteinExistence type="inferred from homology"/>
<feature type="domain" description="RNA-binding S4" evidence="7">
    <location>
        <begin position="8"/>
        <end position="40"/>
    </location>
</feature>
<dbReference type="InterPro" id="IPR002942">
    <property type="entry name" value="S4_RNA-bd"/>
</dbReference>
<dbReference type="AlphaFoldDB" id="A0A9D1XL68"/>
<evidence type="ECO:0000313" key="8">
    <source>
        <dbReference type="EMBL" id="HIX81543.1"/>
    </source>
</evidence>
<dbReference type="Pfam" id="PF00849">
    <property type="entry name" value="PseudoU_synth_2"/>
    <property type="match status" value="1"/>
</dbReference>
<evidence type="ECO:0000256" key="3">
    <source>
        <dbReference type="ARBA" id="ARBA00023235"/>
    </source>
</evidence>
<reference evidence="8" key="2">
    <citation type="submission" date="2021-04" db="EMBL/GenBank/DDBJ databases">
        <authorList>
            <person name="Gilroy R."/>
        </authorList>
    </citation>
    <scope>NUCLEOTIDE SEQUENCE</scope>
    <source>
        <strain evidence="8">ChiGjej1B1-14440</strain>
    </source>
</reference>
<keyword evidence="3 5" id="KW-0413">Isomerase</keyword>
<dbReference type="PANTHER" id="PTHR47683:SF4">
    <property type="entry name" value="PSEUDOURIDINE SYNTHASE"/>
    <property type="match status" value="1"/>
</dbReference>
<dbReference type="CDD" id="cd00165">
    <property type="entry name" value="S4"/>
    <property type="match status" value="1"/>
</dbReference>
<dbReference type="GO" id="GO:0120159">
    <property type="term" value="F:rRNA pseudouridine synthase activity"/>
    <property type="evidence" value="ECO:0007669"/>
    <property type="project" value="UniProtKB-ARBA"/>
</dbReference>
<dbReference type="InterPro" id="IPR036986">
    <property type="entry name" value="S4_RNA-bd_sf"/>
</dbReference>
<keyword evidence="2 4" id="KW-0694">RNA-binding</keyword>
<feature type="domain" description="Pseudouridine synthase RsuA/RluA-like" evidence="6">
    <location>
        <begin position="54"/>
        <end position="179"/>
    </location>
</feature>
<dbReference type="SUPFAM" id="SSF55174">
    <property type="entry name" value="Alpha-L RNA-binding motif"/>
    <property type="match status" value="1"/>
</dbReference>
<dbReference type="Gene3D" id="3.10.290.10">
    <property type="entry name" value="RNA-binding S4 domain"/>
    <property type="match status" value="1"/>
</dbReference>
<sequence>MKNNLGNASTCRKLIKQGKITVNGEVIKDHKYPVKFSDQIIYQQTILKAQPFTYIMLNKPKGYICANHDLKYPCVIDLITNKDCYCLGRLDKDTTGLLILTDDHSLSKKLLLPSNHVIKKYLVETQNKITNDLKEVFLQGIIIDHNIKCLPAEFEMIDDFHCYLSISEGKYHQIKKMFKSLDNEVVNLKRIEFGSLKLDERLKEGEFRDLTNQEILSLL</sequence>
<organism evidence="8 9">
    <name type="scientific">Candidatus Erysipelatoclostridium merdavium</name>
    <dbReference type="NCBI Taxonomy" id="2838566"/>
    <lineage>
        <taxon>Bacteria</taxon>
        <taxon>Bacillati</taxon>
        <taxon>Bacillota</taxon>
        <taxon>Erysipelotrichia</taxon>
        <taxon>Erysipelotrichales</taxon>
        <taxon>Erysipelotrichales incertae sedis</taxon>
    </lineage>
</organism>
<dbReference type="InterPro" id="IPR000748">
    <property type="entry name" value="PsdUridine_synth_RsuA/RluB/E/F"/>
</dbReference>
<protein>
    <recommendedName>
        <fullName evidence="5">Pseudouridine synthase</fullName>
        <ecNumber evidence="5">5.4.99.-</ecNumber>
    </recommendedName>
</protein>
<dbReference type="NCBIfam" id="TIGR00093">
    <property type="entry name" value="pseudouridine synthase"/>
    <property type="match status" value="1"/>
</dbReference>
<dbReference type="InterPro" id="IPR020094">
    <property type="entry name" value="TruA/RsuA/RluB/E/F_N"/>
</dbReference>
<dbReference type="Gene3D" id="3.30.70.1560">
    <property type="entry name" value="Alpha-L RNA-binding motif"/>
    <property type="match status" value="1"/>
</dbReference>
<dbReference type="InterPro" id="IPR018496">
    <property type="entry name" value="PsdUridine_synth_RsuA/RluB_CS"/>
</dbReference>
<accession>A0A9D1XL68</accession>
<dbReference type="EMBL" id="DXET01000139">
    <property type="protein sequence ID" value="HIX81543.1"/>
    <property type="molecule type" value="Genomic_DNA"/>
</dbReference>
<evidence type="ECO:0000256" key="4">
    <source>
        <dbReference type="PROSITE-ProRule" id="PRU00182"/>
    </source>
</evidence>
<dbReference type="Gene3D" id="3.30.70.580">
    <property type="entry name" value="Pseudouridine synthase I, catalytic domain, N-terminal subdomain"/>
    <property type="match status" value="1"/>
</dbReference>
<dbReference type="Proteomes" id="UP000886724">
    <property type="component" value="Unassembled WGS sequence"/>
</dbReference>
<dbReference type="PANTHER" id="PTHR47683">
    <property type="entry name" value="PSEUDOURIDINE SYNTHASE FAMILY PROTEIN-RELATED"/>
    <property type="match status" value="1"/>
</dbReference>
<dbReference type="PROSITE" id="PS50889">
    <property type="entry name" value="S4"/>
    <property type="match status" value="1"/>
</dbReference>
<comment type="caution">
    <text evidence="8">The sequence shown here is derived from an EMBL/GenBank/DDBJ whole genome shotgun (WGS) entry which is preliminary data.</text>
</comment>
<dbReference type="CDD" id="cd02553">
    <property type="entry name" value="PseudoU_synth_RsuA"/>
    <property type="match status" value="1"/>
</dbReference>